<keyword evidence="2" id="KW-1185">Reference proteome</keyword>
<proteinExistence type="predicted"/>
<dbReference type="Proteomes" id="UP000799424">
    <property type="component" value="Unassembled WGS sequence"/>
</dbReference>
<gene>
    <name evidence="1" type="ORF">CC86DRAFT_365641</name>
</gene>
<evidence type="ECO:0000313" key="1">
    <source>
        <dbReference type="EMBL" id="KAF2833858.1"/>
    </source>
</evidence>
<protein>
    <submittedName>
        <fullName evidence="1">Uncharacterized protein</fullName>
    </submittedName>
</protein>
<dbReference type="AlphaFoldDB" id="A0A6A7AMR4"/>
<sequence length="65" mass="7010">MRLCCALATIATLRASSSARYLVSSHSSPAKSFRAIFIGPSFRLTALELLSSHRDIKLSAPGNLF</sequence>
<organism evidence="1 2">
    <name type="scientific">Ophiobolus disseminans</name>
    <dbReference type="NCBI Taxonomy" id="1469910"/>
    <lineage>
        <taxon>Eukaryota</taxon>
        <taxon>Fungi</taxon>
        <taxon>Dikarya</taxon>
        <taxon>Ascomycota</taxon>
        <taxon>Pezizomycotina</taxon>
        <taxon>Dothideomycetes</taxon>
        <taxon>Pleosporomycetidae</taxon>
        <taxon>Pleosporales</taxon>
        <taxon>Pleosporineae</taxon>
        <taxon>Phaeosphaeriaceae</taxon>
        <taxon>Ophiobolus</taxon>
    </lineage>
</organism>
<accession>A0A6A7AMR4</accession>
<name>A0A6A7AMR4_9PLEO</name>
<dbReference type="EMBL" id="MU006216">
    <property type="protein sequence ID" value="KAF2833858.1"/>
    <property type="molecule type" value="Genomic_DNA"/>
</dbReference>
<reference evidence="1" key="1">
    <citation type="journal article" date="2020" name="Stud. Mycol.">
        <title>101 Dothideomycetes genomes: a test case for predicting lifestyles and emergence of pathogens.</title>
        <authorList>
            <person name="Haridas S."/>
            <person name="Albert R."/>
            <person name="Binder M."/>
            <person name="Bloem J."/>
            <person name="Labutti K."/>
            <person name="Salamov A."/>
            <person name="Andreopoulos B."/>
            <person name="Baker S."/>
            <person name="Barry K."/>
            <person name="Bills G."/>
            <person name="Bluhm B."/>
            <person name="Cannon C."/>
            <person name="Castanera R."/>
            <person name="Culley D."/>
            <person name="Daum C."/>
            <person name="Ezra D."/>
            <person name="Gonzalez J."/>
            <person name="Henrissat B."/>
            <person name="Kuo A."/>
            <person name="Liang C."/>
            <person name="Lipzen A."/>
            <person name="Lutzoni F."/>
            <person name="Magnuson J."/>
            <person name="Mondo S."/>
            <person name="Nolan M."/>
            <person name="Ohm R."/>
            <person name="Pangilinan J."/>
            <person name="Park H.-J."/>
            <person name="Ramirez L."/>
            <person name="Alfaro M."/>
            <person name="Sun H."/>
            <person name="Tritt A."/>
            <person name="Yoshinaga Y."/>
            <person name="Zwiers L.-H."/>
            <person name="Turgeon B."/>
            <person name="Goodwin S."/>
            <person name="Spatafora J."/>
            <person name="Crous P."/>
            <person name="Grigoriev I."/>
        </authorList>
    </citation>
    <scope>NUCLEOTIDE SEQUENCE</scope>
    <source>
        <strain evidence="1">CBS 113818</strain>
    </source>
</reference>
<evidence type="ECO:0000313" key="2">
    <source>
        <dbReference type="Proteomes" id="UP000799424"/>
    </source>
</evidence>